<evidence type="ECO:0000256" key="4">
    <source>
        <dbReference type="ARBA" id="ARBA00022989"/>
    </source>
</evidence>
<proteinExistence type="predicted"/>
<feature type="region of interest" description="Disordered" evidence="6">
    <location>
        <begin position="233"/>
        <end position="252"/>
    </location>
</feature>
<protein>
    <recommendedName>
        <fullName evidence="8">Polysaccharide chain length determinant N-terminal domain-containing protein</fullName>
    </recommendedName>
</protein>
<reference evidence="9 10" key="1">
    <citation type="journal article" date="2016" name="Nat. Commun.">
        <title>Thousands of microbial genomes shed light on interconnected biogeochemical processes in an aquifer system.</title>
        <authorList>
            <person name="Anantharaman K."/>
            <person name="Brown C.T."/>
            <person name="Hug L.A."/>
            <person name="Sharon I."/>
            <person name="Castelle C.J."/>
            <person name="Probst A.J."/>
            <person name="Thomas B.C."/>
            <person name="Singh A."/>
            <person name="Wilkins M.J."/>
            <person name="Karaoz U."/>
            <person name="Brodie E.L."/>
            <person name="Williams K.H."/>
            <person name="Hubbard S.S."/>
            <person name="Banfield J.F."/>
        </authorList>
    </citation>
    <scope>NUCLEOTIDE SEQUENCE [LARGE SCALE GENOMIC DNA]</scope>
</reference>
<gene>
    <name evidence="9" type="ORF">A3A02_01785</name>
</gene>
<sequence length="252" mass="28291">MNSENIFNSKNLKTILFIMALVVILGLIVSLIQTPQYKSSAKLLVIFSQKDMNPYTSAQTSNYIAGILAEVVYSNSFIDNVFKTNFNLKNDLGFSQDEQIKNWKKMVKVKLQDNTGIIIIDVYNQDREQANNFAQAIGYTLITNNSLYHGSGDSVAVKMIGVPNVANKWAKPDIFQNILLSWLAGLFIGLTFIIIFPEQELISFVFGKKIISRDEVIVFENITSQDNLSGQSEVGFNTPTGQNKTGGEYYNW</sequence>
<evidence type="ECO:0000256" key="1">
    <source>
        <dbReference type="ARBA" id="ARBA00004651"/>
    </source>
</evidence>
<evidence type="ECO:0000313" key="10">
    <source>
        <dbReference type="Proteomes" id="UP000177376"/>
    </source>
</evidence>
<dbReference type="GO" id="GO:0005886">
    <property type="term" value="C:plasma membrane"/>
    <property type="evidence" value="ECO:0007669"/>
    <property type="project" value="UniProtKB-SubCell"/>
</dbReference>
<keyword evidence="4 7" id="KW-1133">Transmembrane helix</keyword>
<dbReference type="Proteomes" id="UP000177376">
    <property type="component" value="Unassembled WGS sequence"/>
</dbReference>
<dbReference type="InterPro" id="IPR003856">
    <property type="entry name" value="LPS_length_determ_N"/>
</dbReference>
<comment type="subcellular location">
    <subcellularLocation>
        <location evidence="1">Cell membrane</location>
        <topology evidence="1">Multi-pass membrane protein</topology>
    </subcellularLocation>
</comment>
<feature type="transmembrane region" description="Helical" evidence="7">
    <location>
        <begin position="178"/>
        <end position="196"/>
    </location>
</feature>
<evidence type="ECO:0000256" key="2">
    <source>
        <dbReference type="ARBA" id="ARBA00022475"/>
    </source>
</evidence>
<dbReference type="AlphaFoldDB" id="A0A1G1YGT8"/>
<feature type="domain" description="Polysaccharide chain length determinant N-terminal" evidence="8">
    <location>
        <begin position="10"/>
        <end position="83"/>
    </location>
</feature>
<dbReference type="Pfam" id="PF02706">
    <property type="entry name" value="Wzz"/>
    <property type="match status" value="1"/>
</dbReference>
<evidence type="ECO:0000256" key="7">
    <source>
        <dbReference type="SAM" id="Phobius"/>
    </source>
</evidence>
<comment type="caution">
    <text evidence="9">The sequence shown here is derived from an EMBL/GenBank/DDBJ whole genome shotgun (WGS) entry which is preliminary data.</text>
</comment>
<dbReference type="PANTHER" id="PTHR32309:SF31">
    <property type="entry name" value="CAPSULAR EXOPOLYSACCHARIDE FAMILY"/>
    <property type="match status" value="1"/>
</dbReference>
<evidence type="ECO:0000256" key="5">
    <source>
        <dbReference type="ARBA" id="ARBA00023136"/>
    </source>
</evidence>
<evidence type="ECO:0000259" key="8">
    <source>
        <dbReference type="Pfam" id="PF02706"/>
    </source>
</evidence>
<evidence type="ECO:0000313" key="9">
    <source>
        <dbReference type="EMBL" id="OGY51519.1"/>
    </source>
</evidence>
<dbReference type="EMBL" id="MHIM01000034">
    <property type="protein sequence ID" value="OGY51519.1"/>
    <property type="molecule type" value="Genomic_DNA"/>
</dbReference>
<organism evidence="9 10">
    <name type="scientific">Candidatus Buchananbacteria bacterium RIFCSPLOWO2_01_FULL_39_33</name>
    <dbReference type="NCBI Taxonomy" id="1797543"/>
    <lineage>
        <taxon>Bacteria</taxon>
        <taxon>Candidatus Buchananiibacteriota</taxon>
    </lineage>
</organism>
<evidence type="ECO:0000256" key="3">
    <source>
        <dbReference type="ARBA" id="ARBA00022692"/>
    </source>
</evidence>
<feature type="transmembrane region" description="Helical" evidence="7">
    <location>
        <begin position="12"/>
        <end position="32"/>
    </location>
</feature>
<feature type="compositionally biased region" description="Polar residues" evidence="6">
    <location>
        <begin position="233"/>
        <end position="245"/>
    </location>
</feature>
<evidence type="ECO:0000256" key="6">
    <source>
        <dbReference type="SAM" id="MobiDB-lite"/>
    </source>
</evidence>
<keyword evidence="2" id="KW-1003">Cell membrane</keyword>
<keyword evidence="5 7" id="KW-0472">Membrane</keyword>
<accession>A0A1G1YGT8</accession>
<keyword evidence="3 7" id="KW-0812">Transmembrane</keyword>
<dbReference type="PANTHER" id="PTHR32309">
    <property type="entry name" value="TYROSINE-PROTEIN KINASE"/>
    <property type="match status" value="1"/>
</dbReference>
<name>A0A1G1YGT8_9BACT</name>
<dbReference type="InterPro" id="IPR050445">
    <property type="entry name" value="Bact_polysacc_biosynth/exp"/>
</dbReference>